<accession>A0ACC1IMC3</accession>
<dbReference type="EMBL" id="JANBPG010000278">
    <property type="protein sequence ID" value="KAJ1898002.1"/>
    <property type="molecule type" value="Genomic_DNA"/>
</dbReference>
<gene>
    <name evidence="1" type="primary">MVP1_2</name>
    <name evidence="1" type="ORF">LPJ66_003018</name>
</gene>
<dbReference type="Proteomes" id="UP001150581">
    <property type="component" value="Unassembled WGS sequence"/>
</dbReference>
<evidence type="ECO:0000313" key="1">
    <source>
        <dbReference type="EMBL" id="KAJ1898002.1"/>
    </source>
</evidence>
<comment type="caution">
    <text evidence="1">The sequence shown here is derived from an EMBL/GenBank/DDBJ whole genome shotgun (WGS) entry which is preliminary data.</text>
</comment>
<name>A0ACC1IMC3_9FUNG</name>
<keyword evidence="2" id="KW-1185">Reference proteome</keyword>
<protein>
    <submittedName>
        <fullName evidence="1">Sorting nexin mvp1</fullName>
    </submittedName>
</protein>
<sequence>MSDLYDILDPWGFSDNSNSAATGAGSTGSGYSDSTRSCLDRVILPPIYTIAYSAAIKAGSGSITRDVLQRVLTYSDLPSHIIGQIILSADTGAPMISQQDFNLALAMAALAQKNMTPSIDTVLFHRDDLPVPEIDGIEALLTDANMEIPRQSISSPDFADTSDDPWLSAAAKGADMPVASATAAIGAVSVSADSVVSGSAPPASLSNGNAGKGQQKQGVVAAAENRSSISNGGGVSSQTFVPQISMDTTQWKLDVEDVSIKESAERGGIVFKHTNYEVTTRSFTAMVVRRYNDFFWISNYLVRRYPYRMHPNIPPKGFPDNRVKGLTRFSSAILRIPFLRRDALVIQFFSNTDEFARVVKVGNLDMDAEEFDPNEEAGNTPWAEIQQTYTAFDDFYGQVSRDEEKYRVQITALEKIARYTQAIGDELYAYSDTLRTLNMPTESATGSRKFYMLSKAKRALNGNLNELSMSFGDASLLDKSQGEVMKTMSAEYLRRLYDVVISMKLMMDRIRQMDKGKEIVRIRERIDANRKALGLLSGESATSVSSTAASGPVDRSGMERLEKLIGEDTADLNKLELEQQCIELRFYQELARYKCYESFLHTHYHRFVEERIKHHTLALNAWKQALVTADDLPTNPLDFIS</sequence>
<reference evidence="1" key="1">
    <citation type="submission" date="2022-07" db="EMBL/GenBank/DDBJ databases">
        <title>Phylogenomic reconstructions and comparative analyses of Kickxellomycotina fungi.</title>
        <authorList>
            <person name="Reynolds N.K."/>
            <person name="Stajich J.E."/>
            <person name="Barry K."/>
            <person name="Grigoriev I.V."/>
            <person name="Crous P."/>
            <person name="Smith M.E."/>
        </authorList>
    </citation>
    <scope>NUCLEOTIDE SEQUENCE</scope>
    <source>
        <strain evidence="1">Benny 63K</strain>
    </source>
</reference>
<proteinExistence type="predicted"/>
<organism evidence="1 2">
    <name type="scientific">Kickxella alabastrina</name>
    <dbReference type="NCBI Taxonomy" id="61397"/>
    <lineage>
        <taxon>Eukaryota</taxon>
        <taxon>Fungi</taxon>
        <taxon>Fungi incertae sedis</taxon>
        <taxon>Zoopagomycota</taxon>
        <taxon>Kickxellomycotina</taxon>
        <taxon>Kickxellomycetes</taxon>
        <taxon>Kickxellales</taxon>
        <taxon>Kickxellaceae</taxon>
        <taxon>Kickxella</taxon>
    </lineage>
</organism>
<evidence type="ECO:0000313" key="2">
    <source>
        <dbReference type="Proteomes" id="UP001150581"/>
    </source>
</evidence>